<dbReference type="EMBL" id="QTTT01000001">
    <property type="protein sequence ID" value="REE95278.1"/>
    <property type="molecule type" value="Genomic_DNA"/>
</dbReference>
<evidence type="ECO:0000256" key="2">
    <source>
        <dbReference type="SAM" id="MobiDB-lite"/>
    </source>
</evidence>
<gene>
    <name evidence="4" type="ORF">DFJ69_0661</name>
</gene>
<feature type="signal peptide" evidence="3">
    <location>
        <begin position="1"/>
        <end position="18"/>
    </location>
</feature>
<dbReference type="Gene3D" id="2.40.260.10">
    <property type="entry name" value="Sortase"/>
    <property type="match status" value="1"/>
</dbReference>
<keyword evidence="3" id="KW-0732">Signal</keyword>
<feature type="chain" id="PRO_5038533562" evidence="3">
    <location>
        <begin position="19"/>
        <end position="227"/>
    </location>
</feature>
<dbReference type="GO" id="GO:0016787">
    <property type="term" value="F:hydrolase activity"/>
    <property type="evidence" value="ECO:0007669"/>
    <property type="project" value="UniProtKB-KW"/>
</dbReference>
<dbReference type="Pfam" id="PF04203">
    <property type="entry name" value="Sortase"/>
    <property type="match status" value="1"/>
</dbReference>
<proteinExistence type="predicted"/>
<evidence type="ECO:0000313" key="4">
    <source>
        <dbReference type="EMBL" id="REE95278.1"/>
    </source>
</evidence>
<keyword evidence="5" id="KW-1185">Reference proteome</keyword>
<name>A0A3D9SH83_9ACTN</name>
<dbReference type="SUPFAM" id="SSF63817">
    <property type="entry name" value="Sortase"/>
    <property type="match status" value="1"/>
</dbReference>
<dbReference type="Proteomes" id="UP000256661">
    <property type="component" value="Unassembled WGS sequence"/>
</dbReference>
<evidence type="ECO:0000313" key="5">
    <source>
        <dbReference type="Proteomes" id="UP000256661"/>
    </source>
</evidence>
<sequence length="227" mass="23882">MRPTAGALIALAVGSAGALLTGCGGDAPERAAPPVSRPVPTWTGVTSSPPAPPSGRPSARASVTSSATPERYAPPLPRSLPVSIRIPRIGVSAPVSRLGLLPDGRIEVPPLGRPELTGWYEKGPTPGEAGPSVILGHVDAHRRPAVFHRLTELRTGDRVEVTRRDGSVAVFAVQQMARVSKSRFPGEMIYGEDLDHSALRLVTCGGSVDSRTGHYVDNVIAFTRLVR</sequence>
<dbReference type="CDD" id="cd05829">
    <property type="entry name" value="Sortase_F"/>
    <property type="match status" value="1"/>
</dbReference>
<accession>A0A3D9SH83</accession>
<dbReference type="PROSITE" id="PS51257">
    <property type="entry name" value="PROKAR_LIPOPROTEIN"/>
    <property type="match status" value="1"/>
</dbReference>
<dbReference type="InterPro" id="IPR042001">
    <property type="entry name" value="Sortase_F"/>
</dbReference>
<feature type="region of interest" description="Disordered" evidence="2">
    <location>
        <begin position="29"/>
        <end position="77"/>
    </location>
</feature>
<reference evidence="4 5" key="1">
    <citation type="submission" date="2018-08" db="EMBL/GenBank/DDBJ databases">
        <title>Sequencing the genomes of 1000 actinobacteria strains.</title>
        <authorList>
            <person name="Klenk H.-P."/>
        </authorList>
    </citation>
    <scope>NUCLEOTIDE SEQUENCE [LARGE SCALE GENOMIC DNA]</scope>
    <source>
        <strain evidence="4 5">DSM 43927</strain>
    </source>
</reference>
<dbReference type="AlphaFoldDB" id="A0A3D9SH83"/>
<organism evidence="4 5">
    <name type="scientific">Thermomonospora umbrina</name>
    <dbReference type="NCBI Taxonomy" id="111806"/>
    <lineage>
        <taxon>Bacteria</taxon>
        <taxon>Bacillati</taxon>
        <taxon>Actinomycetota</taxon>
        <taxon>Actinomycetes</taxon>
        <taxon>Streptosporangiales</taxon>
        <taxon>Thermomonosporaceae</taxon>
        <taxon>Thermomonospora</taxon>
    </lineage>
</organism>
<evidence type="ECO:0000256" key="1">
    <source>
        <dbReference type="ARBA" id="ARBA00022801"/>
    </source>
</evidence>
<evidence type="ECO:0000256" key="3">
    <source>
        <dbReference type="SAM" id="SignalP"/>
    </source>
</evidence>
<dbReference type="InterPro" id="IPR005754">
    <property type="entry name" value="Sortase"/>
</dbReference>
<dbReference type="NCBIfam" id="NF033748">
    <property type="entry name" value="class_F_sortase"/>
    <property type="match status" value="1"/>
</dbReference>
<dbReference type="RefSeq" id="WP_245973969.1">
    <property type="nucleotide sequence ID" value="NZ_QTTT01000001.1"/>
</dbReference>
<protein>
    <submittedName>
        <fullName evidence="4">Sortase family protein</fullName>
    </submittedName>
</protein>
<dbReference type="InterPro" id="IPR023365">
    <property type="entry name" value="Sortase_dom-sf"/>
</dbReference>
<comment type="caution">
    <text evidence="4">The sequence shown here is derived from an EMBL/GenBank/DDBJ whole genome shotgun (WGS) entry which is preliminary data.</text>
</comment>
<keyword evidence="1" id="KW-0378">Hydrolase</keyword>